<evidence type="ECO:0000313" key="2">
    <source>
        <dbReference type="Proteomes" id="UP000770717"/>
    </source>
</evidence>
<organism evidence="1 2">
    <name type="scientific">Eleutherodactylus coqui</name>
    <name type="common">Puerto Rican coqui</name>
    <dbReference type="NCBI Taxonomy" id="57060"/>
    <lineage>
        <taxon>Eukaryota</taxon>
        <taxon>Metazoa</taxon>
        <taxon>Chordata</taxon>
        <taxon>Craniata</taxon>
        <taxon>Vertebrata</taxon>
        <taxon>Euteleostomi</taxon>
        <taxon>Amphibia</taxon>
        <taxon>Batrachia</taxon>
        <taxon>Anura</taxon>
        <taxon>Neobatrachia</taxon>
        <taxon>Hyloidea</taxon>
        <taxon>Eleutherodactylidae</taxon>
        <taxon>Eleutherodactylinae</taxon>
        <taxon>Eleutherodactylus</taxon>
        <taxon>Eleutherodactylus</taxon>
    </lineage>
</organism>
<name>A0A8J6B9U0_ELECQ</name>
<gene>
    <name evidence="1" type="ORF">GDO78_022065</name>
</gene>
<evidence type="ECO:0000313" key="1">
    <source>
        <dbReference type="EMBL" id="KAG9463276.1"/>
    </source>
</evidence>
<sequence length="89" mass="10299">MTRPQHIGCLGHRGWRRHRAERWSVLKLAFQQDFFLVPLPYLGGSGRPDRLLHTEQQGGCSLIQCRPMADILCFPFIHSLGLRDVGWIF</sequence>
<proteinExistence type="predicted"/>
<dbReference type="Proteomes" id="UP000770717">
    <property type="component" value="Unassembled WGS sequence"/>
</dbReference>
<comment type="caution">
    <text evidence="1">The sequence shown here is derived from an EMBL/GenBank/DDBJ whole genome shotgun (WGS) entry which is preliminary data.</text>
</comment>
<reference evidence="1" key="1">
    <citation type="thesis" date="2020" institute="ProQuest LLC" country="789 East Eisenhower Parkway, Ann Arbor, MI, USA">
        <title>Comparative Genomics and Chromosome Evolution.</title>
        <authorList>
            <person name="Mudd A.B."/>
        </authorList>
    </citation>
    <scope>NUCLEOTIDE SEQUENCE</scope>
    <source>
        <strain evidence="1">HN-11 Male</strain>
        <tissue evidence="1">Kidney and liver</tissue>
    </source>
</reference>
<dbReference type="AlphaFoldDB" id="A0A8J6B9U0"/>
<keyword evidence="2" id="KW-1185">Reference proteome</keyword>
<dbReference type="EMBL" id="WNTK01007385">
    <property type="protein sequence ID" value="KAG9463276.1"/>
    <property type="molecule type" value="Genomic_DNA"/>
</dbReference>
<accession>A0A8J6B9U0</accession>
<protein>
    <submittedName>
        <fullName evidence="1">Uncharacterized protein</fullName>
    </submittedName>
</protein>